<dbReference type="AlphaFoldDB" id="M1B3N5"/>
<evidence type="ECO:0000313" key="1">
    <source>
        <dbReference type="EnsemblPlants" id="PGSC0003DMT400036456"/>
    </source>
</evidence>
<protein>
    <submittedName>
        <fullName evidence="1">Uncharacterized protein</fullName>
    </submittedName>
</protein>
<keyword evidence="2" id="KW-1185">Reference proteome</keyword>
<dbReference type="PaxDb" id="4113-PGSC0003DMT400036456"/>
<organism evidence="1 2">
    <name type="scientific">Solanum tuberosum</name>
    <name type="common">Potato</name>
    <dbReference type="NCBI Taxonomy" id="4113"/>
    <lineage>
        <taxon>Eukaryota</taxon>
        <taxon>Viridiplantae</taxon>
        <taxon>Streptophyta</taxon>
        <taxon>Embryophyta</taxon>
        <taxon>Tracheophyta</taxon>
        <taxon>Spermatophyta</taxon>
        <taxon>Magnoliopsida</taxon>
        <taxon>eudicotyledons</taxon>
        <taxon>Gunneridae</taxon>
        <taxon>Pentapetalae</taxon>
        <taxon>asterids</taxon>
        <taxon>lamiids</taxon>
        <taxon>Solanales</taxon>
        <taxon>Solanaceae</taxon>
        <taxon>Solanoideae</taxon>
        <taxon>Solaneae</taxon>
        <taxon>Solanum</taxon>
    </lineage>
</organism>
<dbReference type="Proteomes" id="UP000011115">
    <property type="component" value="Unassembled WGS sequence"/>
</dbReference>
<sequence>MYIPETTVAKLFASVKRNGMQLNQYEIVAQCLQQLPSGQMRVILVQLSVLSCYFDCLLDQPTILVTCSRLRLLSFKVF</sequence>
<dbReference type="InParanoid" id="M1B3N5"/>
<reference evidence="2" key="1">
    <citation type="journal article" date="2011" name="Nature">
        <title>Genome sequence and analysis of the tuber crop potato.</title>
        <authorList>
            <consortium name="The Potato Genome Sequencing Consortium"/>
        </authorList>
    </citation>
    <scope>NUCLEOTIDE SEQUENCE [LARGE SCALE GENOMIC DNA]</scope>
    <source>
        <strain evidence="2">cv. DM1-3 516 R44</strain>
    </source>
</reference>
<proteinExistence type="predicted"/>
<dbReference type="Gramene" id="PGSC0003DMT400036456">
    <property type="protein sequence ID" value="PGSC0003DMT400036456"/>
    <property type="gene ID" value="PGSC0003DMG401014041"/>
</dbReference>
<dbReference type="HOGENOM" id="CLU_2626733_0_0_1"/>
<reference evidence="1" key="2">
    <citation type="submission" date="2015-06" db="UniProtKB">
        <authorList>
            <consortium name="EnsemblPlants"/>
        </authorList>
    </citation>
    <scope>IDENTIFICATION</scope>
    <source>
        <strain evidence="1">DM1-3 516 R44</strain>
    </source>
</reference>
<dbReference type="STRING" id="4113.M1B3N5"/>
<dbReference type="EnsemblPlants" id="PGSC0003DMT400036456">
    <property type="protein sequence ID" value="PGSC0003DMT400036456"/>
    <property type="gene ID" value="PGSC0003DMG401014041"/>
</dbReference>
<accession>M1B3N5</accession>
<evidence type="ECO:0000313" key="2">
    <source>
        <dbReference type="Proteomes" id="UP000011115"/>
    </source>
</evidence>
<name>M1B3N5_SOLTU</name>